<accession>A0A5B7E3Q9</accession>
<sequence length="75" mass="8705">MVCVFQLTGCPPIHIPSPCHLLAFPTHTLCLYHPYTFFTSISANLYTHSRLLWSLNLRRTTLEEEEVAEDGMQRR</sequence>
<dbReference type="Proteomes" id="UP000324222">
    <property type="component" value="Unassembled WGS sequence"/>
</dbReference>
<dbReference type="AlphaFoldDB" id="A0A5B7E3Q9"/>
<dbReference type="EMBL" id="VSRR010001836">
    <property type="protein sequence ID" value="MPC27987.1"/>
    <property type="molecule type" value="Genomic_DNA"/>
</dbReference>
<comment type="caution">
    <text evidence="1">The sequence shown here is derived from an EMBL/GenBank/DDBJ whole genome shotgun (WGS) entry which is preliminary data.</text>
</comment>
<organism evidence="1 2">
    <name type="scientific">Portunus trituberculatus</name>
    <name type="common">Swimming crab</name>
    <name type="synonym">Neptunus trituberculatus</name>
    <dbReference type="NCBI Taxonomy" id="210409"/>
    <lineage>
        <taxon>Eukaryota</taxon>
        <taxon>Metazoa</taxon>
        <taxon>Ecdysozoa</taxon>
        <taxon>Arthropoda</taxon>
        <taxon>Crustacea</taxon>
        <taxon>Multicrustacea</taxon>
        <taxon>Malacostraca</taxon>
        <taxon>Eumalacostraca</taxon>
        <taxon>Eucarida</taxon>
        <taxon>Decapoda</taxon>
        <taxon>Pleocyemata</taxon>
        <taxon>Brachyura</taxon>
        <taxon>Eubrachyura</taxon>
        <taxon>Portunoidea</taxon>
        <taxon>Portunidae</taxon>
        <taxon>Portuninae</taxon>
        <taxon>Portunus</taxon>
    </lineage>
</organism>
<gene>
    <name evidence="1" type="ORF">E2C01_021179</name>
</gene>
<evidence type="ECO:0000313" key="1">
    <source>
        <dbReference type="EMBL" id="MPC27987.1"/>
    </source>
</evidence>
<evidence type="ECO:0000313" key="2">
    <source>
        <dbReference type="Proteomes" id="UP000324222"/>
    </source>
</evidence>
<name>A0A5B7E3Q9_PORTR</name>
<protein>
    <submittedName>
        <fullName evidence="1">Uncharacterized protein</fullName>
    </submittedName>
</protein>
<proteinExistence type="predicted"/>
<keyword evidence="2" id="KW-1185">Reference proteome</keyword>
<reference evidence="1 2" key="1">
    <citation type="submission" date="2019-05" db="EMBL/GenBank/DDBJ databases">
        <title>Another draft genome of Portunus trituberculatus and its Hox gene families provides insights of decapod evolution.</title>
        <authorList>
            <person name="Jeong J.-H."/>
            <person name="Song I."/>
            <person name="Kim S."/>
            <person name="Choi T."/>
            <person name="Kim D."/>
            <person name="Ryu S."/>
            <person name="Kim W."/>
        </authorList>
    </citation>
    <scope>NUCLEOTIDE SEQUENCE [LARGE SCALE GENOMIC DNA]</scope>
    <source>
        <tissue evidence="1">Muscle</tissue>
    </source>
</reference>